<protein>
    <submittedName>
        <fullName evidence="1">Unnamed protein product</fullName>
    </submittedName>
</protein>
<reference evidence="1" key="1">
    <citation type="submission" date="2023-08" db="EMBL/GenBank/DDBJ databases">
        <authorList>
            <person name="Alioto T."/>
            <person name="Alioto T."/>
            <person name="Gomez Garrido J."/>
        </authorList>
    </citation>
    <scope>NUCLEOTIDE SEQUENCE</scope>
</reference>
<evidence type="ECO:0000313" key="2">
    <source>
        <dbReference type="Proteomes" id="UP001178508"/>
    </source>
</evidence>
<keyword evidence="2" id="KW-1185">Reference proteome</keyword>
<evidence type="ECO:0000313" key="1">
    <source>
        <dbReference type="EMBL" id="CAJ1086111.1"/>
    </source>
</evidence>
<name>A0AAV1HKR3_XYRNO</name>
<gene>
    <name evidence="1" type="ORF">XNOV1_A035735</name>
</gene>
<organism evidence="1 2">
    <name type="scientific">Xyrichtys novacula</name>
    <name type="common">Pearly razorfish</name>
    <name type="synonym">Hemipteronotus novacula</name>
    <dbReference type="NCBI Taxonomy" id="13765"/>
    <lineage>
        <taxon>Eukaryota</taxon>
        <taxon>Metazoa</taxon>
        <taxon>Chordata</taxon>
        <taxon>Craniata</taxon>
        <taxon>Vertebrata</taxon>
        <taxon>Euteleostomi</taxon>
        <taxon>Actinopterygii</taxon>
        <taxon>Neopterygii</taxon>
        <taxon>Teleostei</taxon>
        <taxon>Neoteleostei</taxon>
        <taxon>Acanthomorphata</taxon>
        <taxon>Eupercaria</taxon>
        <taxon>Labriformes</taxon>
        <taxon>Labridae</taxon>
        <taxon>Xyrichtys</taxon>
    </lineage>
</organism>
<dbReference type="EMBL" id="OY660886">
    <property type="protein sequence ID" value="CAJ1086111.1"/>
    <property type="molecule type" value="Genomic_DNA"/>
</dbReference>
<dbReference type="Proteomes" id="UP001178508">
    <property type="component" value="Chromosome 23"/>
</dbReference>
<sequence>MNEQRTVASRVKGLSLVIEIEVLLRRWALTGTPFQADDTVLCAQHPKHRVEDEI</sequence>
<dbReference type="AlphaFoldDB" id="A0AAV1HKR3"/>
<proteinExistence type="predicted"/>
<accession>A0AAV1HKR3</accession>